<dbReference type="EMBL" id="MU856921">
    <property type="protein sequence ID" value="KAK4154106.1"/>
    <property type="molecule type" value="Genomic_DNA"/>
</dbReference>
<comment type="caution">
    <text evidence="1">The sequence shown here is derived from an EMBL/GenBank/DDBJ whole genome shotgun (WGS) entry which is preliminary data.</text>
</comment>
<protein>
    <submittedName>
        <fullName evidence="1">Uncharacterized protein</fullName>
    </submittedName>
</protein>
<accession>A0AAN6VNN6</accession>
<sequence length="175" mass="19062">MPPPGPSLGTTMAVDPQGMLYQYISGLNGSGRFPQAPPVIDPDFPAANHINGTGGAGVEPGYNYFFPTEHAKVHVLKCTVPPWLLVGDSYPQYHSAKIPANITMAELLKGFGADNPDPAKNQFWEVYPQGGGLWGKREHCTGDDEIMMARTVRDMGWVEKQEGTVPTTYLWISKG</sequence>
<gene>
    <name evidence="1" type="ORF">C8A00DRAFT_14755</name>
</gene>
<dbReference type="AlphaFoldDB" id="A0AAN6VNN6"/>
<organism evidence="1 2">
    <name type="scientific">Chaetomidium leptoderma</name>
    <dbReference type="NCBI Taxonomy" id="669021"/>
    <lineage>
        <taxon>Eukaryota</taxon>
        <taxon>Fungi</taxon>
        <taxon>Dikarya</taxon>
        <taxon>Ascomycota</taxon>
        <taxon>Pezizomycotina</taxon>
        <taxon>Sordariomycetes</taxon>
        <taxon>Sordariomycetidae</taxon>
        <taxon>Sordariales</taxon>
        <taxon>Chaetomiaceae</taxon>
        <taxon>Chaetomidium</taxon>
    </lineage>
</organism>
<evidence type="ECO:0000313" key="1">
    <source>
        <dbReference type="EMBL" id="KAK4154106.1"/>
    </source>
</evidence>
<name>A0AAN6VNN6_9PEZI</name>
<reference evidence="1" key="1">
    <citation type="journal article" date="2023" name="Mol. Phylogenet. Evol.">
        <title>Genome-scale phylogeny and comparative genomics of the fungal order Sordariales.</title>
        <authorList>
            <person name="Hensen N."/>
            <person name="Bonometti L."/>
            <person name="Westerberg I."/>
            <person name="Brannstrom I.O."/>
            <person name="Guillou S."/>
            <person name="Cros-Aarteil S."/>
            <person name="Calhoun S."/>
            <person name="Haridas S."/>
            <person name="Kuo A."/>
            <person name="Mondo S."/>
            <person name="Pangilinan J."/>
            <person name="Riley R."/>
            <person name="LaButti K."/>
            <person name="Andreopoulos B."/>
            <person name="Lipzen A."/>
            <person name="Chen C."/>
            <person name="Yan M."/>
            <person name="Daum C."/>
            <person name="Ng V."/>
            <person name="Clum A."/>
            <person name="Steindorff A."/>
            <person name="Ohm R.A."/>
            <person name="Martin F."/>
            <person name="Silar P."/>
            <person name="Natvig D.O."/>
            <person name="Lalanne C."/>
            <person name="Gautier V."/>
            <person name="Ament-Velasquez S.L."/>
            <person name="Kruys A."/>
            <person name="Hutchinson M.I."/>
            <person name="Powell A.J."/>
            <person name="Barry K."/>
            <person name="Miller A.N."/>
            <person name="Grigoriev I.V."/>
            <person name="Debuchy R."/>
            <person name="Gladieux P."/>
            <person name="Hiltunen Thoren M."/>
            <person name="Johannesson H."/>
        </authorList>
    </citation>
    <scope>NUCLEOTIDE SEQUENCE</scope>
    <source>
        <strain evidence="1">CBS 538.74</strain>
    </source>
</reference>
<evidence type="ECO:0000313" key="2">
    <source>
        <dbReference type="Proteomes" id="UP001302745"/>
    </source>
</evidence>
<dbReference type="Proteomes" id="UP001302745">
    <property type="component" value="Unassembled WGS sequence"/>
</dbReference>
<keyword evidence="2" id="KW-1185">Reference proteome</keyword>
<reference evidence="1" key="2">
    <citation type="submission" date="2023-05" db="EMBL/GenBank/DDBJ databases">
        <authorList>
            <consortium name="Lawrence Berkeley National Laboratory"/>
            <person name="Steindorff A."/>
            <person name="Hensen N."/>
            <person name="Bonometti L."/>
            <person name="Westerberg I."/>
            <person name="Brannstrom I.O."/>
            <person name="Guillou S."/>
            <person name="Cros-Aarteil S."/>
            <person name="Calhoun S."/>
            <person name="Haridas S."/>
            <person name="Kuo A."/>
            <person name="Mondo S."/>
            <person name="Pangilinan J."/>
            <person name="Riley R."/>
            <person name="Labutti K."/>
            <person name="Andreopoulos B."/>
            <person name="Lipzen A."/>
            <person name="Chen C."/>
            <person name="Yanf M."/>
            <person name="Daum C."/>
            <person name="Ng V."/>
            <person name="Clum A."/>
            <person name="Ohm R."/>
            <person name="Martin F."/>
            <person name="Silar P."/>
            <person name="Natvig D."/>
            <person name="Lalanne C."/>
            <person name="Gautier V."/>
            <person name="Ament-Velasquez S.L."/>
            <person name="Kruys A."/>
            <person name="Hutchinson M.I."/>
            <person name="Powell A.J."/>
            <person name="Barry K."/>
            <person name="Miller A.N."/>
            <person name="Grigoriev I.V."/>
            <person name="Debuchy R."/>
            <person name="Gladieux P."/>
            <person name="Thoren M.H."/>
            <person name="Johannesson H."/>
        </authorList>
    </citation>
    <scope>NUCLEOTIDE SEQUENCE</scope>
    <source>
        <strain evidence="1">CBS 538.74</strain>
    </source>
</reference>
<proteinExistence type="predicted"/>